<evidence type="ECO:0000256" key="3">
    <source>
        <dbReference type="ARBA" id="ARBA00022630"/>
    </source>
</evidence>
<evidence type="ECO:0000313" key="7">
    <source>
        <dbReference type="EMBL" id="PCG78592.1"/>
    </source>
</evidence>
<feature type="domain" description="Glucose-methanol-choline oxidoreductase N-terminal" evidence="6">
    <location>
        <begin position="314"/>
        <end position="328"/>
    </location>
</feature>
<dbReference type="SUPFAM" id="SSF54373">
    <property type="entry name" value="FAD-linked reductases, C-terminal domain"/>
    <property type="match status" value="1"/>
</dbReference>
<dbReference type="Gene3D" id="3.50.50.60">
    <property type="entry name" value="FAD/NAD(P)-binding domain"/>
    <property type="match status" value="1"/>
</dbReference>
<feature type="binding site" evidence="5">
    <location>
        <position position="138"/>
    </location>
    <ligand>
        <name>FAD</name>
        <dbReference type="ChEBI" id="CHEBI:57692"/>
    </ligand>
</feature>
<name>A0A2A4K4K5_HELVI</name>
<organism evidence="7">
    <name type="scientific">Heliothis virescens</name>
    <name type="common">Tobacco budworm moth</name>
    <dbReference type="NCBI Taxonomy" id="7102"/>
    <lineage>
        <taxon>Eukaryota</taxon>
        <taxon>Metazoa</taxon>
        <taxon>Ecdysozoa</taxon>
        <taxon>Arthropoda</taxon>
        <taxon>Hexapoda</taxon>
        <taxon>Insecta</taxon>
        <taxon>Pterygota</taxon>
        <taxon>Neoptera</taxon>
        <taxon>Endopterygota</taxon>
        <taxon>Lepidoptera</taxon>
        <taxon>Glossata</taxon>
        <taxon>Ditrysia</taxon>
        <taxon>Noctuoidea</taxon>
        <taxon>Noctuidae</taxon>
        <taxon>Heliothinae</taxon>
        <taxon>Heliothis</taxon>
    </lineage>
</organism>
<evidence type="ECO:0000256" key="2">
    <source>
        <dbReference type="ARBA" id="ARBA00010790"/>
    </source>
</evidence>
<dbReference type="GO" id="GO:0016614">
    <property type="term" value="F:oxidoreductase activity, acting on CH-OH group of donors"/>
    <property type="evidence" value="ECO:0007669"/>
    <property type="project" value="InterPro"/>
</dbReference>
<dbReference type="InterPro" id="IPR012132">
    <property type="entry name" value="GMC_OxRdtase"/>
</dbReference>
<dbReference type="PIRSF" id="PIRSF000137">
    <property type="entry name" value="Alcohol_oxidase"/>
    <property type="match status" value="1"/>
</dbReference>
<dbReference type="Pfam" id="PF00732">
    <property type="entry name" value="GMC_oxred_N"/>
    <property type="match status" value="1"/>
</dbReference>
<comment type="caution">
    <text evidence="7">The sequence shown here is derived from an EMBL/GenBank/DDBJ whole genome shotgun (WGS) entry which is preliminary data.</text>
</comment>
<comment type="cofactor">
    <cofactor evidence="1 5">
        <name>FAD</name>
        <dbReference type="ChEBI" id="CHEBI:57692"/>
    </cofactor>
</comment>
<dbReference type="Gene3D" id="3.30.560.10">
    <property type="entry name" value="Glucose Oxidase, domain 3"/>
    <property type="match status" value="1"/>
</dbReference>
<dbReference type="EMBL" id="NWSH01000190">
    <property type="protein sequence ID" value="PCG78592.1"/>
    <property type="molecule type" value="Genomic_DNA"/>
</dbReference>
<dbReference type="AlphaFoldDB" id="A0A2A4K4K5"/>
<proteinExistence type="inferred from homology"/>
<accession>A0A2A4K4K5</accession>
<protein>
    <recommendedName>
        <fullName evidence="6">Glucose-methanol-choline oxidoreductase N-terminal domain-containing protein</fullName>
    </recommendedName>
</protein>
<evidence type="ECO:0000256" key="5">
    <source>
        <dbReference type="PIRSR" id="PIRSR000137-2"/>
    </source>
</evidence>
<gene>
    <name evidence="7" type="ORF">B5V51_3686</name>
</gene>
<keyword evidence="4 5" id="KW-0274">FAD</keyword>
<dbReference type="SUPFAM" id="SSF51905">
    <property type="entry name" value="FAD/NAD(P)-binding domain"/>
    <property type="match status" value="1"/>
</dbReference>
<dbReference type="PANTHER" id="PTHR11552:SF147">
    <property type="entry name" value="CHOLINE DEHYDROGENASE, MITOCHONDRIAL"/>
    <property type="match status" value="1"/>
</dbReference>
<sequence>MSWACDPALTSMILDSYQVAGPLFVQTLQTFFAAQCAIAGDHLWPDDATEAVLNDPNYDFIVVGAGSAGSVVANRLSEVPDWKVLLVEAGGNPTLSSEIPQLFYNSMGTDMDWGYKTQPQDACRSYKTKGCAWPRGKVLGGSSSTNGMFYVRANKVDYDTWAADGNYGWSYNDVLPYFRKSEKFTGEYTKERSEYHNKDGSINIVEATEPNIFENLIIQAAVELGMKNLSDINGANQMGVTAAQCNIKDNVRYSTARAFLRPIKDRKNLHVIKNAIVTKVLFHPSSNKVKGVQITKDGKDIIVNAKKEVILSGGAINSPQILMLSGIGPKKHLEEMDIEVKADLPVGENLQDHVFVPMFYTMPGDKDLTSVQNLVGSFAEYFLKGTGMLKDTSPHRVISFMNTTDPDAVSPDIQHHYLVLPPSIHGMIDVFEKHGLSDEVQRKFIEMNTSKFVIVVYTVLLLPKSKGKIILNSKNPLEYPLIFANYFKEREDLDILIRAMRKHALRLGETKTFQGAGLKLEWIEIEACKGLEKQSDEHLECIARELTFSLYHPTSTVKMGPKTDTESVVDPELRVHNVEGLRVIDASIMPFVVRGNTNAPAIMIGEKGADMIKKSWLDKHEEL</sequence>
<dbReference type="PANTHER" id="PTHR11552">
    <property type="entry name" value="GLUCOSE-METHANOL-CHOLINE GMC OXIDOREDUCTASE"/>
    <property type="match status" value="1"/>
</dbReference>
<comment type="similarity">
    <text evidence="2">Belongs to the GMC oxidoreductase family.</text>
</comment>
<evidence type="ECO:0000256" key="1">
    <source>
        <dbReference type="ARBA" id="ARBA00001974"/>
    </source>
</evidence>
<dbReference type="InterPro" id="IPR007867">
    <property type="entry name" value="GMC_OxRtase_C"/>
</dbReference>
<dbReference type="Pfam" id="PF05199">
    <property type="entry name" value="GMC_oxred_C"/>
    <property type="match status" value="1"/>
</dbReference>
<dbReference type="InterPro" id="IPR036188">
    <property type="entry name" value="FAD/NAD-bd_sf"/>
</dbReference>
<keyword evidence="3" id="KW-0285">Flavoprotein</keyword>
<evidence type="ECO:0000256" key="4">
    <source>
        <dbReference type="ARBA" id="ARBA00022827"/>
    </source>
</evidence>
<dbReference type="STRING" id="7102.A0A2A4K4K5"/>
<feature type="binding site" evidence="5">
    <location>
        <position position="277"/>
    </location>
    <ligand>
        <name>FAD</name>
        <dbReference type="ChEBI" id="CHEBI:57692"/>
    </ligand>
</feature>
<dbReference type="GO" id="GO:0050660">
    <property type="term" value="F:flavin adenine dinucleotide binding"/>
    <property type="evidence" value="ECO:0007669"/>
    <property type="project" value="InterPro"/>
</dbReference>
<dbReference type="InterPro" id="IPR000172">
    <property type="entry name" value="GMC_OxRdtase_N"/>
</dbReference>
<evidence type="ECO:0000259" key="6">
    <source>
        <dbReference type="PROSITE" id="PS00624"/>
    </source>
</evidence>
<dbReference type="PROSITE" id="PS00624">
    <property type="entry name" value="GMC_OXRED_2"/>
    <property type="match status" value="1"/>
</dbReference>
<reference evidence="7" key="1">
    <citation type="submission" date="2017-09" db="EMBL/GenBank/DDBJ databases">
        <title>Contemporary evolution of a Lepidopteran species, Heliothis virescens, in response to modern agricultural practices.</title>
        <authorList>
            <person name="Fritz M.L."/>
            <person name="Deyonke A.M."/>
            <person name="Papanicolaou A."/>
            <person name="Micinski S."/>
            <person name="Westbrook J."/>
            <person name="Gould F."/>
        </authorList>
    </citation>
    <scope>NUCLEOTIDE SEQUENCE [LARGE SCALE GENOMIC DNA]</scope>
    <source>
        <strain evidence="7">HvINT-</strain>
        <tissue evidence="7">Whole body</tissue>
    </source>
</reference>